<protein>
    <submittedName>
        <fullName evidence="2">Uncharacterized protein</fullName>
    </submittedName>
</protein>
<dbReference type="Proteomes" id="UP001159405">
    <property type="component" value="Unassembled WGS sequence"/>
</dbReference>
<feature type="compositionally biased region" description="Polar residues" evidence="1">
    <location>
        <begin position="147"/>
        <end position="160"/>
    </location>
</feature>
<name>A0ABN8R9C1_9CNID</name>
<reference evidence="2 3" key="1">
    <citation type="submission" date="2022-05" db="EMBL/GenBank/DDBJ databases">
        <authorList>
            <consortium name="Genoscope - CEA"/>
            <person name="William W."/>
        </authorList>
    </citation>
    <scope>NUCLEOTIDE SEQUENCE [LARGE SCALE GENOMIC DNA]</scope>
</reference>
<sequence>MASESIAKSPSTEPPLSGRVTIHCTSKLGVCSVVKAKVILAANCANGGIKLATFFRTVDMSSVSSSNLPELGSLVNSSMTTNVDKLGLKANTSTKEGKDVSLRKLPTDVIFVVVDAVLIITARGSPYLKFENSLFLKLQDVTSVQAAPGSVSMSQNTPDSGDNETS</sequence>
<evidence type="ECO:0000256" key="1">
    <source>
        <dbReference type="SAM" id="MobiDB-lite"/>
    </source>
</evidence>
<dbReference type="EMBL" id="CALNXK010000194">
    <property type="protein sequence ID" value="CAH3174901.1"/>
    <property type="molecule type" value="Genomic_DNA"/>
</dbReference>
<keyword evidence="3" id="KW-1185">Reference proteome</keyword>
<evidence type="ECO:0000313" key="2">
    <source>
        <dbReference type="EMBL" id="CAH3174901.1"/>
    </source>
</evidence>
<evidence type="ECO:0000313" key="3">
    <source>
        <dbReference type="Proteomes" id="UP001159405"/>
    </source>
</evidence>
<organism evidence="2 3">
    <name type="scientific">Porites lobata</name>
    <dbReference type="NCBI Taxonomy" id="104759"/>
    <lineage>
        <taxon>Eukaryota</taxon>
        <taxon>Metazoa</taxon>
        <taxon>Cnidaria</taxon>
        <taxon>Anthozoa</taxon>
        <taxon>Hexacorallia</taxon>
        <taxon>Scleractinia</taxon>
        <taxon>Fungiina</taxon>
        <taxon>Poritidae</taxon>
        <taxon>Porites</taxon>
    </lineage>
</organism>
<comment type="caution">
    <text evidence="2">The sequence shown here is derived from an EMBL/GenBank/DDBJ whole genome shotgun (WGS) entry which is preliminary data.</text>
</comment>
<accession>A0ABN8R9C1</accession>
<proteinExistence type="predicted"/>
<gene>
    <name evidence="2" type="ORF">PLOB_00015519</name>
</gene>
<feature type="region of interest" description="Disordered" evidence="1">
    <location>
        <begin position="147"/>
        <end position="166"/>
    </location>
</feature>